<dbReference type="EMBL" id="JBITGY010000005">
    <property type="protein sequence ID" value="MFI6499585.1"/>
    <property type="molecule type" value="Genomic_DNA"/>
</dbReference>
<keyword evidence="1 2" id="KW-0732">Signal</keyword>
<dbReference type="InterPro" id="IPR037293">
    <property type="entry name" value="Gal_Oxidase_central_sf"/>
</dbReference>
<feature type="domain" description="Glyoxal oxidase N-terminal" evidence="3">
    <location>
        <begin position="380"/>
        <end position="715"/>
    </location>
</feature>
<dbReference type="InterPro" id="IPR015202">
    <property type="entry name" value="GO-like_E_set"/>
</dbReference>
<name>A0ABW7YUI3_9ACTN</name>
<dbReference type="RefSeq" id="WP_397082995.1">
    <property type="nucleotide sequence ID" value="NZ_JBITGY010000005.1"/>
</dbReference>
<dbReference type="Gene3D" id="2.130.10.80">
    <property type="entry name" value="Galactose oxidase/kelch, beta-propeller"/>
    <property type="match status" value="1"/>
</dbReference>
<proteinExistence type="predicted"/>
<dbReference type="InterPro" id="IPR014756">
    <property type="entry name" value="Ig_E-set"/>
</dbReference>
<comment type="caution">
    <text evidence="5">The sequence shown here is derived from an EMBL/GenBank/DDBJ whole genome shotgun (WGS) entry which is preliminary data.</text>
</comment>
<accession>A0ABW7YUI3</accession>
<organism evidence="5 6">
    <name type="scientific">Nonomuraea typhae</name>
    <dbReference type="NCBI Taxonomy" id="2603600"/>
    <lineage>
        <taxon>Bacteria</taxon>
        <taxon>Bacillati</taxon>
        <taxon>Actinomycetota</taxon>
        <taxon>Actinomycetes</taxon>
        <taxon>Streptosporangiales</taxon>
        <taxon>Streptosporangiaceae</taxon>
        <taxon>Nonomuraea</taxon>
    </lineage>
</organism>
<dbReference type="SMART" id="SM00612">
    <property type="entry name" value="Kelch"/>
    <property type="match status" value="2"/>
</dbReference>
<dbReference type="Pfam" id="PF09118">
    <property type="entry name" value="GO-like_E_set"/>
    <property type="match status" value="1"/>
</dbReference>
<dbReference type="CDD" id="cd02851">
    <property type="entry name" value="E_set_GO_C"/>
    <property type="match status" value="1"/>
</dbReference>
<dbReference type="Pfam" id="PF07250">
    <property type="entry name" value="Glyoxal_oxid_N"/>
    <property type="match status" value="1"/>
</dbReference>
<dbReference type="InterPro" id="IPR006652">
    <property type="entry name" value="Kelch_1"/>
</dbReference>
<evidence type="ECO:0000259" key="3">
    <source>
        <dbReference type="Pfam" id="PF07250"/>
    </source>
</evidence>
<sequence>MRTLKILLSVLLVVAMTGTPAATAAAPSCVSPAAFGLGLVQRTYGSAPHKDFEAVFTRADGGLSHYTRDNATGGFPWTGRQIFGSGPVDGAALIESGIDRRLQAMAIGSGQLSHFWQHDTGAWHGTGVVTAGVSGQPGFIEGASGNFEVVAPLAGGGLVHYWRHNAGPGQPWYRQAVFGAGHIYQAVALFQSSYGGGRNFEVVARTATTLHAWWRDAAGTWFGPTVLSGVAATGTHGFIQNRRWGAGDHKDFDLVVPLAGGGLAHMFRDNRTGTWMGPYTVDASGDYSAAALIHGSYGNLVAVARRGNEMVQLERADGTTWAWSPPYVFGAEAWCNATVTGRWADPVDTGMVGIHANLLPDGRVLWFGTRNDTAGASQGALFNPVTYQRQDLETMPNLFCSGHALTPDGRVWVSGGHVEARAKSHTFDPVTNTWQEHAGLGAGRWYPTNTVLPDGRVFTISGSYGGGPVGNDAAAVNNSWQIFNPATNTVSANVPVPVAFSPGFASVDLYPFVHVVPSGPRAGQLMVHSRATTRFLDVAANAWSGPVPARSPLSRTYPKAGTSVMLTLEPGLAYNGRVLAVGGAGGATKDDPAVRGAEVLDLGTAAPAWQDVAPMHEPRVMPDGVLLPDGKVFVVGGGRRGVADLAQGPVMTPEMFDPGTGAWTELAPMRVPRLYHATALLLPDARVLVAGRDGHFNIPPYQWPEKRAEIYAPPYLFAGPRPVITSAPPTWTYGSAQNLGVSTDVDRAVLIRLGSVTHSFDMGQRAVRLPITASSPGSTTVLAPPDRRVAPPGHYMVFVLKNGVPSVAKIVRLV</sequence>
<dbReference type="Gene3D" id="2.60.40.10">
    <property type="entry name" value="Immunoglobulins"/>
    <property type="match status" value="1"/>
</dbReference>
<dbReference type="Proteomes" id="UP001612741">
    <property type="component" value="Unassembled WGS sequence"/>
</dbReference>
<dbReference type="InterPro" id="IPR009880">
    <property type="entry name" value="Glyoxal_oxidase_N"/>
</dbReference>
<evidence type="ECO:0000256" key="2">
    <source>
        <dbReference type="SAM" id="SignalP"/>
    </source>
</evidence>
<dbReference type="PANTHER" id="PTHR32208">
    <property type="entry name" value="SECRETED PROTEIN-RELATED"/>
    <property type="match status" value="1"/>
</dbReference>
<feature type="signal peptide" evidence="2">
    <location>
        <begin position="1"/>
        <end position="24"/>
    </location>
</feature>
<dbReference type="InterPro" id="IPR013783">
    <property type="entry name" value="Ig-like_fold"/>
</dbReference>
<feature type="chain" id="PRO_5045262848" evidence="2">
    <location>
        <begin position="25"/>
        <end position="814"/>
    </location>
</feature>
<evidence type="ECO:0000259" key="4">
    <source>
        <dbReference type="Pfam" id="PF09118"/>
    </source>
</evidence>
<dbReference type="SUPFAM" id="SSF81296">
    <property type="entry name" value="E set domains"/>
    <property type="match status" value="1"/>
</dbReference>
<dbReference type="InterPro" id="IPR011043">
    <property type="entry name" value="Gal_Oxase/kelch_b-propeller"/>
</dbReference>
<gene>
    <name evidence="5" type="ORF">ACIBG2_19515</name>
</gene>
<protein>
    <submittedName>
        <fullName evidence="5">Galactose oxidase-like domain-containing protein</fullName>
    </submittedName>
</protein>
<feature type="domain" description="Galactose oxidase-like Early set" evidence="4">
    <location>
        <begin position="721"/>
        <end position="812"/>
    </location>
</feature>
<dbReference type="SUPFAM" id="SSF50965">
    <property type="entry name" value="Galactose oxidase, central domain"/>
    <property type="match status" value="1"/>
</dbReference>
<evidence type="ECO:0000313" key="5">
    <source>
        <dbReference type="EMBL" id="MFI6499585.1"/>
    </source>
</evidence>
<reference evidence="5 6" key="1">
    <citation type="submission" date="2024-10" db="EMBL/GenBank/DDBJ databases">
        <title>The Natural Products Discovery Center: Release of the First 8490 Sequenced Strains for Exploring Actinobacteria Biosynthetic Diversity.</title>
        <authorList>
            <person name="Kalkreuter E."/>
            <person name="Kautsar S.A."/>
            <person name="Yang D."/>
            <person name="Bader C.D."/>
            <person name="Teijaro C.N."/>
            <person name="Fluegel L."/>
            <person name="Davis C.M."/>
            <person name="Simpson J.R."/>
            <person name="Lauterbach L."/>
            <person name="Steele A.D."/>
            <person name="Gui C."/>
            <person name="Meng S."/>
            <person name="Li G."/>
            <person name="Viehrig K."/>
            <person name="Ye F."/>
            <person name="Su P."/>
            <person name="Kiefer A.F."/>
            <person name="Nichols A."/>
            <person name="Cepeda A.J."/>
            <person name="Yan W."/>
            <person name="Fan B."/>
            <person name="Jiang Y."/>
            <person name="Adhikari A."/>
            <person name="Zheng C.-J."/>
            <person name="Schuster L."/>
            <person name="Cowan T.M."/>
            <person name="Smanski M.J."/>
            <person name="Chevrette M.G."/>
            <person name="De Carvalho L.P.S."/>
            <person name="Shen B."/>
        </authorList>
    </citation>
    <scope>NUCLEOTIDE SEQUENCE [LARGE SCALE GENOMIC DNA]</scope>
    <source>
        <strain evidence="5 6">NPDC050545</strain>
    </source>
</reference>
<evidence type="ECO:0000313" key="6">
    <source>
        <dbReference type="Proteomes" id="UP001612741"/>
    </source>
</evidence>
<dbReference type="PANTHER" id="PTHR32208:SF21">
    <property type="entry name" value="LOW QUALITY PROTEIN: ALDEHYDE OXIDASE GLOX-LIKE"/>
    <property type="match status" value="1"/>
</dbReference>
<keyword evidence="6" id="KW-1185">Reference proteome</keyword>
<dbReference type="SUPFAM" id="SSF89372">
    <property type="entry name" value="Fucose-specific lectin"/>
    <property type="match status" value="2"/>
</dbReference>
<evidence type="ECO:0000256" key="1">
    <source>
        <dbReference type="ARBA" id="ARBA00022729"/>
    </source>
</evidence>